<dbReference type="EMBL" id="CAJOBZ010000028">
    <property type="protein sequence ID" value="CAF4882972.1"/>
    <property type="molecule type" value="Genomic_DNA"/>
</dbReference>
<accession>A0A821TWE4</accession>
<evidence type="ECO:0000313" key="2">
    <source>
        <dbReference type="EMBL" id="CAF4882972.1"/>
    </source>
</evidence>
<feature type="region of interest" description="Disordered" evidence="1">
    <location>
        <begin position="15"/>
        <end position="35"/>
    </location>
</feature>
<evidence type="ECO:0000313" key="3">
    <source>
        <dbReference type="Proteomes" id="UP000663880"/>
    </source>
</evidence>
<proteinExistence type="predicted"/>
<comment type="caution">
    <text evidence="2">The sequence shown here is derived from an EMBL/GenBank/DDBJ whole genome shotgun (WGS) entry which is preliminary data.</text>
</comment>
<organism evidence="2 3">
    <name type="scientific">Pieris macdunnoughi</name>
    <dbReference type="NCBI Taxonomy" id="345717"/>
    <lineage>
        <taxon>Eukaryota</taxon>
        <taxon>Metazoa</taxon>
        <taxon>Ecdysozoa</taxon>
        <taxon>Arthropoda</taxon>
        <taxon>Hexapoda</taxon>
        <taxon>Insecta</taxon>
        <taxon>Pterygota</taxon>
        <taxon>Neoptera</taxon>
        <taxon>Endopterygota</taxon>
        <taxon>Lepidoptera</taxon>
        <taxon>Glossata</taxon>
        <taxon>Ditrysia</taxon>
        <taxon>Papilionoidea</taxon>
        <taxon>Pieridae</taxon>
        <taxon>Pierinae</taxon>
        <taxon>Pieris</taxon>
    </lineage>
</organism>
<dbReference type="AlphaFoldDB" id="A0A821TWE4"/>
<evidence type="ECO:0000256" key="1">
    <source>
        <dbReference type="SAM" id="MobiDB-lite"/>
    </source>
</evidence>
<name>A0A821TWE4_9NEOP</name>
<gene>
    <name evidence="2" type="ORF">PMACD_LOCUS9777</name>
</gene>
<sequence length="71" mass="7580">MRLWRLVATLEAGGELGARSGPSAPPLPPRGPPSSAPANILTFIINKPLPDIIQPGRLLKSLVYKKGMHQS</sequence>
<reference evidence="2" key="1">
    <citation type="submission" date="2021-02" db="EMBL/GenBank/DDBJ databases">
        <authorList>
            <person name="Steward A R."/>
        </authorList>
    </citation>
    <scope>NUCLEOTIDE SEQUENCE</scope>
</reference>
<keyword evidence="3" id="KW-1185">Reference proteome</keyword>
<feature type="compositionally biased region" description="Pro residues" evidence="1">
    <location>
        <begin position="23"/>
        <end position="35"/>
    </location>
</feature>
<protein>
    <submittedName>
        <fullName evidence="2">Uncharacterized protein</fullName>
    </submittedName>
</protein>
<dbReference type="Proteomes" id="UP000663880">
    <property type="component" value="Unassembled WGS sequence"/>
</dbReference>